<reference evidence="1" key="1">
    <citation type="submission" date="2022-08" db="EMBL/GenBank/DDBJ databases">
        <authorList>
            <person name="Zhang D."/>
        </authorList>
    </citation>
    <scope>NUCLEOTIDE SEQUENCE</scope>
    <source>
        <strain evidence="1">XJ19-11</strain>
    </source>
</reference>
<sequence length="169" mass="18459">MKKTLIYFLMIASAGFSCQQRGTEDSESLTETSKSETAAGKFGADINDSGVVTLAELVAELESKDEFSGKVVGEIKEVCSKKGCWMTIDLPNGQSMRVTFKDYGFFVPLNSSGYPVVIEGIATKKVTDVETLRHYAEDAGKSKEEIEKITESKNEYAFEAVGVIIKENA</sequence>
<keyword evidence="2" id="KW-1185">Reference proteome</keyword>
<gene>
    <name evidence="1" type="ORF">NU887_06770</name>
</gene>
<name>A0A9X2T1M4_9BACT</name>
<evidence type="ECO:0000313" key="1">
    <source>
        <dbReference type="EMBL" id="MCR9014735.1"/>
    </source>
</evidence>
<dbReference type="Proteomes" id="UP001142175">
    <property type="component" value="Unassembled WGS sequence"/>
</dbReference>
<dbReference type="PROSITE" id="PS51257">
    <property type="entry name" value="PROKAR_LIPOPROTEIN"/>
    <property type="match status" value="1"/>
</dbReference>
<dbReference type="EMBL" id="JANSUY010000003">
    <property type="protein sequence ID" value="MCR9014735.1"/>
    <property type="molecule type" value="Genomic_DNA"/>
</dbReference>
<dbReference type="InterPro" id="IPR032577">
    <property type="entry name" value="DUF4920"/>
</dbReference>
<accession>A0A9X2T1M4</accession>
<dbReference type="Pfam" id="PF16267">
    <property type="entry name" value="DUF4920"/>
    <property type="match status" value="1"/>
</dbReference>
<comment type="caution">
    <text evidence="1">The sequence shown here is derived from an EMBL/GenBank/DDBJ whole genome shotgun (WGS) entry which is preliminary data.</text>
</comment>
<dbReference type="InterPro" id="IPR018247">
    <property type="entry name" value="EF_Hand_1_Ca_BS"/>
</dbReference>
<dbReference type="AlphaFoldDB" id="A0A9X2T1M4"/>
<protein>
    <submittedName>
        <fullName evidence="1">DUF4920 domain-containing protein</fullName>
    </submittedName>
</protein>
<dbReference type="PROSITE" id="PS00018">
    <property type="entry name" value="EF_HAND_1"/>
    <property type="match status" value="1"/>
</dbReference>
<evidence type="ECO:0000313" key="2">
    <source>
        <dbReference type="Proteomes" id="UP001142175"/>
    </source>
</evidence>
<proteinExistence type="predicted"/>
<organism evidence="1 2">
    <name type="scientific">Aquiflexum gelatinilyticum</name>
    <dbReference type="NCBI Taxonomy" id="2961943"/>
    <lineage>
        <taxon>Bacteria</taxon>
        <taxon>Pseudomonadati</taxon>
        <taxon>Bacteroidota</taxon>
        <taxon>Cytophagia</taxon>
        <taxon>Cytophagales</taxon>
        <taxon>Cyclobacteriaceae</taxon>
        <taxon>Aquiflexum</taxon>
    </lineage>
</organism>
<dbReference type="RefSeq" id="WP_258422616.1">
    <property type="nucleotide sequence ID" value="NZ_JANAEZ010000003.1"/>
</dbReference>